<evidence type="ECO:0000313" key="2">
    <source>
        <dbReference type="EMBL" id="OIQ52255.1"/>
    </source>
</evidence>
<feature type="compositionally biased region" description="Acidic residues" evidence="1">
    <location>
        <begin position="126"/>
        <end position="135"/>
    </location>
</feature>
<evidence type="ECO:0000256" key="1">
    <source>
        <dbReference type="SAM" id="MobiDB-lite"/>
    </source>
</evidence>
<name>A0A1J5NGC5_9BACT</name>
<keyword evidence="3" id="KW-1185">Reference proteome</keyword>
<sequence length="234" mass="24583">MNACSHNKGNTVRIDETNTMRIALTIGKKPGEDEAKGTSPAGGGGVDLSGITSNNMLASNFFDKDYQQSKYATGLLDSLKMENTFTTQLQSLVQQGGLVAPSDMDNYAKRILAADEAASKVEDVVEGEVSDAVGEEVEKNTDEMEEAVDKKIAGDQDRTAQVPTDAADATETANAVESPSEDEAETPETPEVPVVEAAAQEEQPQTQAPAEAEPGAAAGTQVDVPPGEHIDMVI</sequence>
<proteinExistence type="predicted"/>
<dbReference type="EMBL" id="LKAQ01000001">
    <property type="protein sequence ID" value="OIQ52255.1"/>
    <property type="molecule type" value="Genomic_DNA"/>
</dbReference>
<feature type="compositionally biased region" description="Low complexity" evidence="1">
    <location>
        <begin position="189"/>
        <end position="221"/>
    </location>
</feature>
<protein>
    <submittedName>
        <fullName evidence="2">Uncharacterized protein</fullName>
    </submittedName>
</protein>
<comment type="caution">
    <text evidence="2">The sequence shown here is derived from an EMBL/GenBank/DDBJ whole genome shotgun (WGS) entry which is preliminary data.</text>
</comment>
<feature type="region of interest" description="Disordered" evidence="1">
    <location>
        <begin position="126"/>
        <end position="234"/>
    </location>
</feature>
<feature type="compositionally biased region" description="Low complexity" evidence="1">
    <location>
        <begin position="164"/>
        <end position="175"/>
    </location>
</feature>
<dbReference type="Proteomes" id="UP000181901">
    <property type="component" value="Unassembled WGS sequence"/>
</dbReference>
<reference evidence="2 3" key="1">
    <citation type="submission" date="2015-09" db="EMBL/GenBank/DDBJ databases">
        <title>Genome of Desulfovibrio dechloracetivorans BerOc1, a mercury methylating strain isolated from highly hydrocarbons and metals contaminated coastal sediments.</title>
        <authorList>
            <person name="Goni Urriza M."/>
            <person name="Gassie C."/>
            <person name="Bouchez O."/>
            <person name="Klopp C."/>
            <person name="Ranchou-Peyruse A."/>
            <person name="Remy G."/>
        </authorList>
    </citation>
    <scope>NUCLEOTIDE SEQUENCE [LARGE SCALE GENOMIC DNA]</scope>
    <source>
        <strain evidence="2 3">BerOc1</strain>
    </source>
</reference>
<evidence type="ECO:0000313" key="3">
    <source>
        <dbReference type="Proteomes" id="UP000181901"/>
    </source>
</evidence>
<gene>
    <name evidence="2" type="ORF">BerOc1_00729</name>
</gene>
<feature type="compositionally biased region" description="Basic and acidic residues" evidence="1">
    <location>
        <begin position="136"/>
        <end position="158"/>
    </location>
</feature>
<feature type="region of interest" description="Disordered" evidence="1">
    <location>
        <begin position="27"/>
        <end position="49"/>
    </location>
</feature>
<dbReference type="AlphaFoldDB" id="A0A1J5NGC5"/>
<accession>A0A1J5NGC5</accession>
<feature type="compositionally biased region" description="Acidic residues" evidence="1">
    <location>
        <begin position="179"/>
        <end position="188"/>
    </location>
</feature>
<organism evidence="2 3">
    <name type="scientific">Pseudodesulfovibrio hydrargyri</name>
    <dbReference type="NCBI Taxonomy" id="2125990"/>
    <lineage>
        <taxon>Bacteria</taxon>
        <taxon>Pseudomonadati</taxon>
        <taxon>Thermodesulfobacteriota</taxon>
        <taxon>Desulfovibrionia</taxon>
        <taxon>Desulfovibrionales</taxon>
        <taxon>Desulfovibrionaceae</taxon>
    </lineage>
</organism>